<dbReference type="PANTHER" id="PTHR37533:SF2">
    <property type="entry name" value="FLAGELLAR HOOK-LENGTH CONTROL PROTEIN"/>
    <property type="match status" value="1"/>
</dbReference>
<feature type="region of interest" description="Disordered" evidence="1">
    <location>
        <begin position="126"/>
        <end position="145"/>
    </location>
</feature>
<feature type="domain" description="Flagellar hook-length control protein-like C-terminal" evidence="2">
    <location>
        <begin position="459"/>
        <end position="543"/>
    </location>
</feature>
<feature type="region of interest" description="Disordered" evidence="1">
    <location>
        <begin position="1"/>
        <end position="31"/>
    </location>
</feature>
<evidence type="ECO:0000313" key="3">
    <source>
        <dbReference type="EMBL" id="MDX7921285.1"/>
    </source>
</evidence>
<keyword evidence="3" id="KW-0282">Flagellum</keyword>
<dbReference type="RefSeq" id="WP_319916489.1">
    <property type="nucleotide sequence ID" value="NZ_JAWZXF010000006.1"/>
</dbReference>
<dbReference type="EMBL" id="JAWZXF010000006">
    <property type="protein sequence ID" value="MDX7921285.1"/>
    <property type="molecule type" value="Genomic_DNA"/>
</dbReference>
<evidence type="ECO:0000256" key="1">
    <source>
        <dbReference type="SAM" id="MobiDB-lite"/>
    </source>
</evidence>
<keyword evidence="3" id="KW-0966">Cell projection</keyword>
<feature type="region of interest" description="Disordered" evidence="1">
    <location>
        <begin position="538"/>
        <end position="598"/>
    </location>
</feature>
<dbReference type="InterPro" id="IPR038610">
    <property type="entry name" value="FliK-like_C_sf"/>
</dbReference>
<dbReference type="PANTHER" id="PTHR37533">
    <property type="entry name" value="FLAGELLAR HOOK-LENGTH CONTROL PROTEIN"/>
    <property type="match status" value="1"/>
</dbReference>
<feature type="compositionally biased region" description="Gly residues" evidence="1">
    <location>
        <begin position="555"/>
        <end position="569"/>
    </location>
</feature>
<name>A0AAP6G9U5_AERME</name>
<sequence length="598" mass="60386">MIQTQLNLAPSQAVPADGALSPSLLAGGEGKDLSLTDGKAAFADAMARAQLVGQEPSASQGGDDALAAATPDAKSLASAEATGSQETTSKAPSEETELPPEDFLQQLQASLRQDVSLVVPPALPPQEVTATVDGNDLPPESHPVAQAAGPVMAGTAPALPVAVDGQGAEALPLENEESGLVADKAPVTAGKGQPSEPQQSEQATAEHSTAAPKASQPAAAVATEPLSGEARAALLAKVVASEAAPVPASQGSVADGQPSGPVSHDEQITAASATTARAFDAGVVRVEPQGAAQATPEPGTAGGEGDKASPAGDAREAKPGAAPRAETAASGTTPQPAPSSPDPVLTAPQQTLARHESQGPQASLTALSAGIQQMEAEPAVAVGAAVDLKPAAQKSRLDELGKQLGLEVKGTESSEGSQPLQHAQSSDGKPAAEVSARREPQSLPHLKLATPEAPAQLHQKVNLMLADKLQQAEIQLDPLGLGKMKIQIQLDASSQASVHFVVQHGQTREMLEQAMPRLRDMLAGQGIQLGQTVVQQQAQQQGQQQQGQPSSQGQSGFGGQGQQGGGFAGGDQSEGEGRARTLSLLVESTNDAGIDFYA</sequence>
<feature type="compositionally biased region" description="Low complexity" evidence="1">
    <location>
        <begin position="208"/>
        <end position="223"/>
    </location>
</feature>
<dbReference type="InterPro" id="IPR021136">
    <property type="entry name" value="Flagellar_hook_control-like_C"/>
</dbReference>
<gene>
    <name evidence="3" type="ORF">SJS82_05005</name>
</gene>
<accession>A0AAP6G9U5</accession>
<feature type="compositionally biased region" description="Polar residues" evidence="1">
    <location>
        <begin position="411"/>
        <end position="427"/>
    </location>
</feature>
<feature type="region of interest" description="Disordered" evidence="1">
    <location>
        <begin position="167"/>
        <end position="224"/>
    </location>
</feature>
<dbReference type="Proteomes" id="UP001285835">
    <property type="component" value="Unassembled WGS sequence"/>
</dbReference>
<feature type="compositionally biased region" description="Polar residues" evidence="1">
    <location>
        <begin position="1"/>
        <end position="10"/>
    </location>
</feature>
<dbReference type="Pfam" id="PF02120">
    <property type="entry name" value="Flg_hook"/>
    <property type="match status" value="1"/>
</dbReference>
<organism evidence="3 4">
    <name type="scientific">Aeromonas media</name>
    <dbReference type="NCBI Taxonomy" id="651"/>
    <lineage>
        <taxon>Bacteria</taxon>
        <taxon>Pseudomonadati</taxon>
        <taxon>Pseudomonadota</taxon>
        <taxon>Gammaproteobacteria</taxon>
        <taxon>Aeromonadales</taxon>
        <taxon>Aeromonadaceae</taxon>
        <taxon>Aeromonas</taxon>
    </lineage>
</organism>
<feature type="compositionally biased region" description="Low complexity" evidence="1">
    <location>
        <begin position="538"/>
        <end position="554"/>
    </location>
</feature>
<protein>
    <submittedName>
        <fullName evidence="3">Flagellar hook-length control protein FliK</fullName>
    </submittedName>
</protein>
<dbReference type="AlphaFoldDB" id="A0AAP6G9U5"/>
<feature type="region of interest" description="Disordered" evidence="1">
    <location>
        <begin position="242"/>
        <end position="366"/>
    </location>
</feature>
<feature type="compositionally biased region" description="Polar residues" evidence="1">
    <location>
        <begin position="347"/>
        <end position="366"/>
    </location>
</feature>
<reference evidence="3" key="1">
    <citation type="submission" date="2023-11" db="EMBL/GenBank/DDBJ databases">
        <title>WGS of Aeromonas in Northern Israel.</title>
        <authorList>
            <person name="Hershko Y."/>
        </authorList>
    </citation>
    <scope>NUCLEOTIDE SEQUENCE</scope>
    <source>
        <strain evidence="3">02297</strain>
    </source>
</reference>
<evidence type="ECO:0000259" key="2">
    <source>
        <dbReference type="Pfam" id="PF02120"/>
    </source>
</evidence>
<dbReference type="InterPro" id="IPR052563">
    <property type="entry name" value="FliK"/>
</dbReference>
<feature type="compositionally biased region" description="Polar residues" evidence="1">
    <location>
        <begin position="195"/>
        <end position="207"/>
    </location>
</feature>
<dbReference type="CDD" id="cd17470">
    <property type="entry name" value="T3SS_Flik_C"/>
    <property type="match status" value="1"/>
</dbReference>
<keyword evidence="3" id="KW-0969">Cilium</keyword>
<evidence type="ECO:0000313" key="4">
    <source>
        <dbReference type="Proteomes" id="UP001285835"/>
    </source>
</evidence>
<dbReference type="Gene3D" id="3.30.750.140">
    <property type="match status" value="1"/>
</dbReference>
<feature type="compositionally biased region" description="Low complexity" evidence="1">
    <location>
        <begin position="269"/>
        <end position="281"/>
    </location>
</feature>
<comment type="caution">
    <text evidence="3">The sequence shown here is derived from an EMBL/GenBank/DDBJ whole genome shotgun (WGS) entry which is preliminary data.</text>
</comment>
<feature type="compositionally biased region" description="Polar residues" evidence="1">
    <location>
        <begin position="81"/>
        <end position="91"/>
    </location>
</feature>
<feature type="region of interest" description="Disordered" evidence="1">
    <location>
        <begin position="403"/>
        <end position="445"/>
    </location>
</feature>
<proteinExistence type="predicted"/>
<feature type="region of interest" description="Disordered" evidence="1">
    <location>
        <begin position="52"/>
        <end position="102"/>
    </location>
</feature>